<evidence type="ECO:0008006" key="3">
    <source>
        <dbReference type="Google" id="ProtNLM"/>
    </source>
</evidence>
<dbReference type="Proteomes" id="UP000293874">
    <property type="component" value="Unassembled WGS sequence"/>
</dbReference>
<name>A0A4Q7MRF3_9BACT</name>
<dbReference type="PROSITE" id="PS51257">
    <property type="entry name" value="PROKAR_LIPOPROTEIN"/>
    <property type="match status" value="1"/>
</dbReference>
<dbReference type="EMBL" id="SGXA01000002">
    <property type="protein sequence ID" value="RZS71325.1"/>
    <property type="molecule type" value="Genomic_DNA"/>
</dbReference>
<dbReference type="RefSeq" id="WP_130541843.1">
    <property type="nucleotide sequence ID" value="NZ_CP042431.1"/>
</dbReference>
<dbReference type="AlphaFoldDB" id="A0A4Q7MRF3"/>
<dbReference type="OrthoDB" id="664789at2"/>
<evidence type="ECO:0000313" key="2">
    <source>
        <dbReference type="Proteomes" id="UP000293874"/>
    </source>
</evidence>
<organism evidence="1 2">
    <name type="scientific">Pseudobacter ginsenosidimutans</name>
    <dbReference type="NCBI Taxonomy" id="661488"/>
    <lineage>
        <taxon>Bacteria</taxon>
        <taxon>Pseudomonadati</taxon>
        <taxon>Bacteroidota</taxon>
        <taxon>Chitinophagia</taxon>
        <taxon>Chitinophagales</taxon>
        <taxon>Chitinophagaceae</taxon>
        <taxon>Pseudobacter</taxon>
    </lineage>
</organism>
<sequence length="205" mass="23566">MKRSFVFFCALMAGALSFSSCNKDLKDDLNELKREMGVDEPITATTTFTDLKNAERKVTATFKYKWSNSYSDAMRKNLNGTYDIYIRRYQDRYDENGIELYFVYDPTTKKIIYKDFELYWDDLGLSNGEIDVNEEGDPETGLTFNIDLKSIDLQTGAINLDVKIEGTKEYANNNQYNVPNKNSAFSTAFSFNGKLSVYDMSEQPN</sequence>
<accession>A0A4Q7MRF3</accession>
<evidence type="ECO:0000313" key="1">
    <source>
        <dbReference type="EMBL" id="RZS71325.1"/>
    </source>
</evidence>
<keyword evidence="2" id="KW-1185">Reference proteome</keyword>
<reference evidence="1 2" key="1">
    <citation type="submission" date="2019-02" db="EMBL/GenBank/DDBJ databases">
        <title>Genomic Encyclopedia of Type Strains, Phase IV (KMG-IV): sequencing the most valuable type-strain genomes for metagenomic binning, comparative biology and taxonomic classification.</title>
        <authorList>
            <person name="Goeker M."/>
        </authorList>
    </citation>
    <scope>NUCLEOTIDE SEQUENCE [LARGE SCALE GENOMIC DNA]</scope>
    <source>
        <strain evidence="1 2">DSM 18116</strain>
    </source>
</reference>
<protein>
    <recommendedName>
        <fullName evidence="3">Lipoprotein</fullName>
    </recommendedName>
</protein>
<gene>
    <name evidence="1" type="ORF">EV199_3228</name>
</gene>
<comment type="caution">
    <text evidence="1">The sequence shown here is derived from an EMBL/GenBank/DDBJ whole genome shotgun (WGS) entry which is preliminary data.</text>
</comment>
<proteinExistence type="predicted"/>